<reference evidence="1 2" key="1">
    <citation type="submission" date="2023-07" db="EMBL/GenBank/DDBJ databases">
        <title>Genomic Encyclopedia of Type Strains, Phase IV (KMG-IV): sequencing the most valuable type-strain genomes for metagenomic binning, comparative biology and taxonomic classification.</title>
        <authorList>
            <person name="Goeker M."/>
        </authorList>
    </citation>
    <scope>NUCLEOTIDE SEQUENCE [LARGE SCALE GENOMIC DNA]</scope>
    <source>
        <strain evidence="1 2">DSM 27594</strain>
    </source>
</reference>
<accession>A0ABT9XS51</accession>
<gene>
    <name evidence="1" type="ORF">J2S10_001526</name>
</gene>
<dbReference type="EMBL" id="JAUSTW010000002">
    <property type="protein sequence ID" value="MDQ0198385.1"/>
    <property type="molecule type" value="Genomic_DNA"/>
</dbReference>
<sequence>MQIAPFWIGKQKKLPLYVCSFTSENKKEGEAGVLIEVD</sequence>
<evidence type="ECO:0000313" key="1">
    <source>
        <dbReference type="EMBL" id="MDQ0198385.1"/>
    </source>
</evidence>
<keyword evidence="2" id="KW-1185">Reference proteome</keyword>
<evidence type="ECO:0000313" key="2">
    <source>
        <dbReference type="Proteomes" id="UP001224122"/>
    </source>
</evidence>
<name>A0ABT9XS51_9BACI</name>
<organism evidence="1 2">
    <name type="scientific">Neobacillus ginsengisoli</name>
    <dbReference type="NCBI Taxonomy" id="904295"/>
    <lineage>
        <taxon>Bacteria</taxon>
        <taxon>Bacillati</taxon>
        <taxon>Bacillota</taxon>
        <taxon>Bacilli</taxon>
        <taxon>Bacillales</taxon>
        <taxon>Bacillaceae</taxon>
        <taxon>Neobacillus</taxon>
    </lineage>
</organism>
<dbReference type="Proteomes" id="UP001224122">
    <property type="component" value="Unassembled WGS sequence"/>
</dbReference>
<protein>
    <submittedName>
        <fullName evidence="1">Uncharacterized protein</fullName>
    </submittedName>
</protein>
<comment type="caution">
    <text evidence="1">The sequence shown here is derived from an EMBL/GenBank/DDBJ whole genome shotgun (WGS) entry which is preliminary data.</text>
</comment>
<proteinExistence type="predicted"/>